<keyword evidence="3" id="KW-1185">Reference proteome</keyword>
<accession>A0A8S0XND5</accession>
<dbReference type="Proteomes" id="UP000467700">
    <property type="component" value="Unassembled WGS sequence"/>
</dbReference>
<gene>
    <name evidence="2" type="ORF">AAE3_LOCUS9222</name>
</gene>
<feature type="compositionally biased region" description="Basic and acidic residues" evidence="1">
    <location>
        <begin position="333"/>
        <end position="350"/>
    </location>
</feature>
<feature type="compositionally biased region" description="Basic residues" evidence="1">
    <location>
        <begin position="1"/>
        <end position="11"/>
    </location>
</feature>
<dbReference type="OrthoDB" id="2538461at2759"/>
<comment type="caution">
    <text evidence="2">The sequence shown here is derived from an EMBL/GenBank/DDBJ whole genome shotgun (WGS) entry which is preliminary data.</text>
</comment>
<feature type="compositionally biased region" description="Basic residues" evidence="1">
    <location>
        <begin position="185"/>
        <end position="199"/>
    </location>
</feature>
<proteinExistence type="predicted"/>
<name>A0A8S0XND5_CYCAE</name>
<feature type="compositionally biased region" description="Basic and acidic residues" evidence="1">
    <location>
        <begin position="299"/>
        <end position="314"/>
    </location>
</feature>
<feature type="region of interest" description="Disordered" evidence="1">
    <location>
        <begin position="1"/>
        <end position="94"/>
    </location>
</feature>
<feature type="region of interest" description="Disordered" evidence="1">
    <location>
        <begin position="162"/>
        <end position="375"/>
    </location>
</feature>
<evidence type="ECO:0000256" key="1">
    <source>
        <dbReference type="SAM" id="MobiDB-lite"/>
    </source>
</evidence>
<feature type="compositionally biased region" description="Polar residues" evidence="1">
    <location>
        <begin position="225"/>
        <end position="234"/>
    </location>
</feature>
<feature type="compositionally biased region" description="Basic and acidic residues" evidence="1">
    <location>
        <begin position="162"/>
        <end position="172"/>
    </location>
</feature>
<feature type="compositionally biased region" description="Acidic residues" evidence="1">
    <location>
        <begin position="15"/>
        <end position="24"/>
    </location>
</feature>
<organism evidence="2 3">
    <name type="scientific">Cyclocybe aegerita</name>
    <name type="common">Black poplar mushroom</name>
    <name type="synonym">Agrocybe aegerita</name>
    <dbReference type="NCBI Taxonomy" id="1973307"/>
    <lineage>
        <taxon>Eukaryota</taxon>
        <taxon>Fungi</taxon>
        <taxon>Dikarya</taxon>
        <taxon>Basidiomycota</taxon>
        <taxon>Agaricomycotina</taxon>
        <taxon>Agaricomycetes</taxon>
        <taxon>Agaricomycetidae</taxon>
        <taxon>Agaricales</taxon>
        <taxon>Agaricineae</taxon>
        <taxon>Bolbitiaceae</taxon>
        <taxon>Cyclocybe</taxon>
    </lineage>
</organism>
<feature type="compositionally biased region" description="Polar residues" evidence="1">
    <location>
        <begin position="272"/>
        <end position="288"/>
    </location>
</feature>
<evidence type="ECO:0000313" key="3">
    <source>
        <dbReference type="Proteomes" id="UP000467700"/>
    </source>
</evidence>
<dbReference type="EMBL" id="CACVBS010000057">
    <property type="protein sequence ID" value="CAA7266833.1"/>
    <property type="molecule type" value="Genomic_DNA"/>
</dbReference>
<dbReference type="AlphaFoldDB" id="A0A8S0XND5"/>
<evidence type="ECO:0000313" key="2">
    <source>
        <dbReference type="EMBL" id="CAA7266833.1"/>
    </source>
</evidence>
<sequence length="375" mass="40834">MLKRVEKRRRKKQEEEEIGLDEDMKEILGMHDTDSDESTSESGSGGSSGQEDEEDDGMDPGVDAEEALSDEEDEEDKDGDAEEDPEVSVGQALKDPVYVVSVMPEVRACIVCPGKLLKGIKMVDLHRTSNACTLSLAHERRLKQFKATAAHADSNESAWEVLKQHSEEKPKLSLEPSTSGTSKRAEKKKARQAHLKLRREKSQERKAQKASKLKKTLPTPAQKLVSESSLSAKGTSKAELTSVKPKQTKKRASKASDSTTTSSPTKKRKLETSSQKKPSSIAPSQTEVLQKPTVVEPSSHPEKQTKSKGEDKGKNQVSADPINGGSKSSLAIQRKESIRDIVRSTGDRAKNARSRAINASKGTKGKSPQKAVAVS</sequence>
<feature type="compositionally biased region" description="Low complexity" evidence="1">
    <location>
        <begin position="255"/>
        <end position="264"/>
    </location>
</feature>
<reference evidence="2 3" key="1">
    <citation type="submission" date="2020-01" db="EMBL/GenBank/DDBJ databases">
        <authorList>
            <person name="Gupta K D."/>
        </authorList>
    </citation>
    <scope>NUCLEOTIDE SEQUENCE [LARGE SCALE GENOMIC DNA]</scope>
</reference>
<protein>
    <submittedName>
        <fullName evidence="2">Uncharacterized protein</fullName>
    </submittedName>
</protein>
<feature type="compositionally biased region" description="Acidic residues" evidence="1">
    <location>
        <begin position="50"/>
        <end position="86"/>
    </location>
</feature>